<evidence type="ECO:0000259" key="3">
    <source>
        <dbReference type="PROSITE" id="PS51668"/>
    </source>
</evidence>
<comment type="similarity">
    <text evidence="2">Belongs to the tRNA methyltransferase O family.</text>
</comment>
<dbReference type="InterPro" id="IPR036414">
    <property type="entry name" value="YaeB_N_sf"/>
</dbReference>
<dbReference type="RefSeq" id="WP_193953419.1">
    <property type="nucleotide sequence ID" value="NZ_JADEYS010000010.1"/>
</dbReference>
<dbReference type="NCBIfam" id="TIGR00104">
    <property type="entry name" value="tRNA_TsaA"/>
    <property type="match status" value="1"/>
</dbReference>
<dbReference type="InterPro" id="IPR023370">
    <property type="entry name" value="TrmO-like_N"/>
</dbReference>
<dbReference type="InterPro" id="IPR036413">
    <property type="entry name" value="YaeB-like_sf"/>
</dbReference>
<name>A0A8J7FDV1_9GAMM</name>
<evidence type="ECO:0000313" key="5">
    <source>
        <dbReference type="Proteomes" id="UP000640333"/>
    </source>
</evidence>
<evidence type="ECO:0000256" key="1">
    <source>
        <dbReference type="ARBA" id="ARBA00022691"/>
    </source>
</evidence>
<reference evidence="4" key="1">
    <citation type="submission" date="2020-10" db="EMBL/GenBank/DDBJ databases">
        <title>Bacterium isolated from coastal waters sediment.</title>
        <authorList>
            <person name="Chen R.-J."/>
            <person name="Lu D.-C."/>
            <person name="Zhu K.-L."/>
            <person name="Du Z.-J."/>
        </authorList>
    </citation>
    <scope>NUCLEOTIDE SEQUENCE</scope>
    <source>
        <strain evidence="4">N1Y112</strain>
    </source>
</reference>
<dbReference type="Pfam" id="PF01980">
    <property type="entry name" value="TrmO_N"/>
    <property type="match status" value="1"/>
</dbReference>
<dbReference type="InterPro" id="IPR040372">
    <property type="entry name" value="YaeB-like"/>
</dbReference>
<dbReference type="PROSITE" id="PS51668">
    <property type="entry name" value="TSAA_2"/>
    <property type="match status" value="1"/>
</dbReference>
<evidence type="ECO:0000313" key="4">
    <source>
        <dbReference type="EMBL" id="MBE9397866.1"/>
    </source>
</evidence>
<keyword evidence="1" id="KW-0949">S-adenosyl-L-methionine</keyword>
<dbReference type="PANTHER" id="PTHR12818:SF0">
    <property type="entry name" value="TRNA (ADENINE(37)-N6)-METHYLTRANSFERASE"/>
    <property type="match status" value="1"/>
</dbReference>
<accession>A0A8J7FDV1</accession>
<dbReference type="PANTHER" id="PTHR12818">
    <property type="entry name" value="TRNA (ADENINE(37)-N6)-METHYLTRANSFERASE"/>
    <property type="match status" value="1"/>
</dbReference>
<dbReference type="AlphaFoldDB" id="A0A8J7FDV1"/>
<gene>
    <name evidence="4" type="primary">tsaA</name>
    <name evidence="4" type="ORF">IOQ59_11415</name>
</gene>
<evidence type="ECO:0000256" key="2">
    <source>
        <dbReference type="ARBA" id="ARBA00033753"/>
    </source>
</evidence>
<organism evidence="4 5">
    <name type="scientific">Pontibacterium sinense</name>
    <dbReference type="NCBI Taxonomy" id="2781979"/>
    <lineage>
        <taxon>Bacteria</taxon>
        <taxon>Pseudomonadati</taxon>
        <taxon>Pseudomonadota</taxon>
        <taxon>Gammaproteobacteria</taxon>
        <taxon>Oceanospirillales</taxon>
        <taxon>Oceanospirillaceae</taxon>
        <taxon>Pontibacterium</taxon>
    </lineage>
</organism>
<dbReference type="Gene3D" id="2.40.30.70">
    <property type="entry name" value="YaeB-like"/>
    <property type="match status" value="1"/>
</dbReference>
<protein>
    <submittedName>
        <fullName evidence="4">tRNA (N6-threonylcarbamoyladenosine(37)-N6)-methyltransferase TrmO</fullName>
    </submittedName>
</protein>
<sequence>MSATLNFIGHITTPYRTLEDCPNNTQFDGPLCQLNLNTEYQDELAGLCEGQDILILYWLGKPEQTSIAPKLTADTAEFGTFALRTPDRPNPIGTATLPIEKIETGRITVRGLDCLNSTPLLDIKPAIYLETLRL</sequence>
<proteinExistence type="inferred from homology"/>
<dbReference type="Proteomes" id="UP000640333">
    <property type="component" value="Unassembled WGS sequence"/>
</dbReference>
<dbReference type="CDD" id="cd09281">
    <property type="entry name" value="UPF0066"/>
    <property type="match status" value="1"/>
</dbReference>
<dbReference type="SUPFAM" id="SSF118196">
    <property type="entry name" value="YaeB-like"/>
    <property type="match status" value="1"/>
</dbReference>
<comment type="caution">
    <text evidence="4">The sequence shown here is derived from an EMBL/GenBank/DDBJ whole genome shotgun (WGS) entry which is preliminary data.</text>
</comment>
<feature type="domain" description="TsaA-like" evidence="3">
    <location>
        <begin position="5"/>
        <end position="134"/>
    </location>
</feature>
<keyword evidence="5" id="KW-1185">Reference proteome</keyword>
<dbReference type="EMBL" id="JADEYS010000010">
    <property type="protein sequence ID" value="MBE9397866.1"/>
    <property type="molecule type" value="Genomic_DNA"/>
</dbReference>